<proteinExistence type="predicted"/>
<name>A0A8D4VT19_9GAMM</name>
<reference evidence="1" key="1">
    <citation type="submission" date="2019-06" db="EMBL/GenBank/DDBJ databases">
        <title>Complete genome sequence of Methylogaea oryzae strain JCM16910.</title>
        <authorList>
            <person name="Asakawa S."/>
        </authorList>
    </citation>
    <scope>NUCLEOTIDE SEQUENCE</scope>
    <source>
        <strain evidence="1">E10</strain>
    </source>
</reference>
<dbReference type="RefSeq" id="WP_054772641.1">
    <property type="nucleotide sequence ID" value="NZ_AP019782.1"/>
</dbReference>
<dbReference type="KEGG" id="moz:MoryE10_33650"/>
<evidence type="ECO:0000313" key="2">
    <source>
        <dbReference type="Proteomes" id="UP000824988"/>
    </source>
</evidence>
<keyword evidence="2" id="KW-1185">Reference proteome</keyword>
<organism evidence="1 2">
    <name type="scientific">Methylogaea oryzae</name>
    <dbReference type="NCBI Taxonomy" id="1295382"/>
    <lineage>
        <taxon>Bacteria</taxon>
        <taxon>Pseudomonadati</taxon>
        <taxon>Pseudomonadota</taxon>
        <taxon>Gammaproteobacteria</taxon>
        <taxon>Methylococcales</taxon>
        <taxon>Methylococcaceae</taxon>
        <taxon>Methylogaea</taxon>
    </lineage>
</organism>
<sequence length="96" mass="10531">MSTNNNHITASFDTGFFVCESAQMAVTLKYCLSHKSAATQGAAVRHPCRDCSPEQKLATINRFTLDELFHGKGFDEYKTAVGGQFPSKNSPAKYHA</sequence>
<dbReference type="AlphaFoldDB" id="A0A8D4VT19"/>
<protein>
    <submittedName>
        <fullName evidence="1">Uncharacterized protein</fullName>
    </submittedName>
</protein>
<dbReference type="Proteomes" id="UP000824988">
    <property type="component" value="Chromosome"/>
</dbReference>
<accession>A0A8D4VT19</accession>
<dbReference type="EMBL" id="AP019782">
    <property type="protein sequence ID" value="BBL72759.1"/>
    <property type="molecule type" value="Genomic_DNA"/>
</dbReference>
<gene>
    <name evidence="1" type="ORF">MoryE10_33650</name>
</gene>
<evidence type="ECO:0000313" key="1">
    <source>
        <dbReference type="EMBL" id="BBL72759.1"/>
    </source>
</evidence>